<name>A0A511D6X6_9PSEU</name>
<sequence length="98" mass="10611">MADDDELHDARAPAAGRGSGRRGPALESWSALDELRADLADGFNLVQHAIVAVNTPKGKPRPKFTPARRPKTAADRALRRQQLQVHEEIVAAVLPSRG</sequence>
<gene>
    <name evidence="2" type="ORF">PA7_32010</name>
</gene>
<organism evidence="2 3">
    <name type="scientific">Pseudonocardia asaccharolytica DSM 44247 = NBRC 16224</name>
    <dbReference type="NCBI Taxonomy" id="1123024"/>
    <lineage>
        <taxon>Bacteria</taxon>
        <taxon>Bacillati</taxon>
        <taxon>Actinomycetota</taxon>
        <taxon>Actinomycetes</taxon>
        <taxon>Pseudonocardiales</taxon>
        <taxon>Pseudonocardiaceae</taxon>
        <taxon>Pseudonocardia</taxon>
    </lineage>
</organism>
<proteinExistence type="predicted"/>
<reference evidence="2 3" key="1">
    <citation type="submission" date="2019-07" db="EMBL/GenBank/DDBJ databases">
        <title>Whole genome shotgun sequence of Pseudonocardia asaccharolytica NBRC 16224.</title>
        <authorList>
            <person name="Hosoyama A."/>
            <person name="Uohara A."/>
            <person name="Ohji S."/>
            <person name="Ichikawa N."/>
        </authorList>
    </citation>
    <scope>NUCLEOTIDE SEQUENCE [LARGE SCALE GENOMIC DNA]</scope>
    <source>
        <strain evidence="2 3">NBRC 16224</strain>
    </source>
</reference>
<evidence type="ECO:0000313" key="3">
    <source>
        <dbReference type="Proteomes" id="UP000321328"/>
    </source>
</evidence>
<feature type="region of interest" description="Disordered" evidence="1">
    <location>
        <begin position="1"/>
        <end position="25"/>
    </location>
</feature>
<accession>A0A511D6X6</accession>
<dbReference type="RefSeq" id="WP_028930590.1">
    <property type="nucleotide sequence ID" value="NZ_AUII01000012.1"/>
</dbReference>
<dbReference type="AlphaFoldDB" id="A0A511D6X6"/>
<keyword evidence="3" id="KW-1185">Reference proteome</keyword>
<dbReference type="Proteomes" id="UP000321328">
    <property type="component" value="Unassembled WGS sequence"/>
</dbReference>
<evidence type="ECO:0000313" key="2">
    <source>
        <dbReference type="EMBL" id="GEL19364.1"/>
    </source>
</evidence>
<comment type="caution">
    <text evidence="2">The sequence shown here is derived from an EMBL/GenBank/DDBJ whole genome shotgun (WGS) entry which is preliminary data.</text>
</comment>
<protein>
    <submittedName>
        <fullName evidence="2">Uncharacterized protein</fullName>
    </submittedName>
</protein>
<dbReference type="EMBL" id="BJVI01000035">
    <property type="protein sequence ID" value="GEL19364.1"/>
    <property type="molecule type" value="Genomic_DNA"/>
</dbReference>
<dbReference type="STRING" id="1123024.GCA_000423625_02893"/>
<evidence type="ECO:0000256" key="1">
    <source>
        <dbReference type="SAM" id="MobiDB-lite"/>
    </source>
</evidence>